<evidence type="ECO:0000313" key="3">
    <source>
        <dbReference type="Proteomes" id="UP000220927"/>
    </source>
</evidence>
<keyword evidence="2" id="KW-0614">Plasmid</keyword>
<sequence length="132" mass="14218">MVTRKERPTLLDEGAKIGEPVPRGIVDINTASVGIPAQPVFDAQQEIGALRRQLEAIRDQLAGAVAGGARQAARQTKATIKLYPISTLVAVAGLAGVFALAVAGLRAAPPRSRYDRTLDDLRSLYDRVRERF</sequence>
<protein>
    <recommendedName>
        <fullName evidence="4">DUF3618 domain-containing protein</fullName>
    </recommendedName>
</protein>
<evidence type="ECO:0008006" key="4">
    <source>
        <dbReference type="Google" id="ProtNLM"/>
    </source>
</evidence>
<dbReference type="AlphaFoldDB" id="A0AAE5WTJ8"/>
<keyword evidence="1" id="KW-1133">Transmembrane helix</keyword>
<geneLocation type="plasmid" evidence="3">
    <name>prapfh23c</name>
</geneLocation>
<dbReference type="Proteomes" id="UP000220927">
    <property type="component" value="Plasmid pRapFH23c"/>
</dbReference>
<accession>A0AAE5WTJ8</accession>
<name>A0AAE5WTJ8_9HYPH</name>
<feature type="transmembrane region" description="Helical" evidence="1">
    <location>
        <begin position="82"/>
        <end position="105"/>
    </location>
</feature>
<organism evidence="2 3">
    <name type="scientific">Rhizobium acidisoli</name>
    <dbReference type="NCBI Taxonomy" id="1538158"/>
    <lineage>
        <taxon>Bacteria</taxon>
        <taxon>Pseudomonadati</taxon>
        <taxon>Pseudomonadota</taxon>
        <taxon>Alphaproteobacteria</taxon>
        <taxon>Hyphomicrobiales</taxon>
        <taxon>Rhizobiaceae</taxon>
        <taxon>Rhizobium/Agrobacterium group</taxon>
        <taxon>Rhizobium</taxon>
    </lineage>
</organism>
<keyword evidence="1" id="KW-0812">Transmembrane</keyword>
<dbReference type="KEGG" id="rad:CO657_30385"/>
<reference evidence="2 3" key="1">
    <citation type="submission" date="2019-01" db="EMBL/GenBank/DDBJ databases">
        <title>Genomic insights into the origins and evolution of symbiotic genes in the Phaseolus vulgaris microsymbionts.</title>
        <authorList>
            <person name="Tong W."/>
        </authorList>
    </citation>
    <scope>NUCLEOTIDE SEQUENCE [LARGE SCALE GENOMIC DNA]</scope>
    <source>
        <strain evidence="2 3">FH23</strain>
        <plasmid evidence="3">prapfh23c</plasmid>
    </source>
</reference>
<keyword evidence="1" id="KW-0472">Membrane</keyword>
<proteinExistence type="predicted"/>
<evidence type="ECO:0000256" key="1">
    <source>
        <dbReference type="SAM" id="Phobius"/>
    </source>
</evidence>
<dbReference type="EMBL" id="CP035001">
    <property type="protein sequence ID" value="QAS82174.1"/>
    <property type="molecule type" value="Genomic_DNA"/>
</dbReference>
<keyword evidence="3" id="KW-1185">Reference proteome</keyword>
<gene>
    <name evidence="2" type="ORF">CO657_30385</name>
</gene>
<dbReference type="RefSeq" id="WP_054184670.1">
    <property type="nucleotide sequence ID" value="NZ_CP035001.1"/>
</dbReference>
<evidence type="ECO:0000313" key="2">
    <source>
        <dbReference type="EMBL" id="QAS82174.1"/>
    </source>
</evidence>